<evidence type="ECO:0000256" key="1">
    <source>
        <dbReference type="SAM" id="Phobius"/>
    </source>
</evidence>
<protein>
    <submittedName>
        <fullName evidence="2">Uncharacterized protein</fullName>
    </submittedName>
</protein>
<sequence>MTKGRGEIKIRYTLEQGKIDALSSETVHIFPASHWKIFLIVVPVFIAAAFLSAFFFFIFLLCFYLAGEYFVVKEAQIIETKTNTNKKRDQ</sequence>
<keyword evidence="1" id="KW-0812">Transmembrane</keyword>
<proteinExistence type="predicted"/>
<accession>A0A1H5XB43</accession>
<organism evidence="2 3">
    <name type="scientific">Nitrosomonas ureae</name>
    <dbReference type="NCBI Taxonomy" id="44577"/>
    <lineage>
        <taxon>Bacteria</taxon>
        <taxon>Pseudomonadati</taxon>
        <taxon>Pseudomonadota</taxon>
        <taxon>Betaproteobacteria</taxon>
        <taxon>Nitrosomonadales</taxon>
        <taxon>Nitrosomonadaceae</taxon>
        <taxon>Nitrosomonas</taxon>
    </lineage>
</organism>
<feature type="transmembrane region" description="Helical" evidence="1">
    <location>
        <begin position="37"/>
        <end position="66"/>
    </location>
</feature>
<reference evidence="2 3" key="1">
    <citation type="submission" date="2016-10" db="EMBL/GenBank/DDBJ databases">
        <authorList>
            <person name="de Groot N.N."/>
        </authorList>
    </citation>
    <scope>NUCLEOTIDE SEQUENCE [LARGE SCALE GENOMIC DNA]</scope>
    <source>
        <strain evidence="2 3">Nm13</strain>
    </source>
</reference>
<keyword evidence="1" id="KW-1133">Transmembrane helix</keyword>
<gene>
    <name evidence="2" type="ORF">SAMN05216334_12530</name>
</gene>
<evidence type="ECO:0000313" key="3">
    <source>
        <dbReference type="Proteomes" id="UP000236753"/>
    </source>
</evidence>
<dbReference type="Proteomes" id="UP000236753">
    <property type="component" value="Unassembled WGS sequence"/>
</dbReference>
<dbReference type="EMBL" id="FNUX01000025">
    <property type="protein sequence ID" value="SEG08577.1"/>
    <property type="molecule type" value="Genomic_DNA"/>
</dbReference>
<name>A0A1H5XB43_9PROT</name>
<keyword evidence="1" id="KW-0472">Membrane</keyword>
<dbReference type="RefSeq" id="WP_103967257.1">
    <property type="nucleotide sequence ID" value="NZ_FNUX01000025.1"/>
</dbReference>
<evidence type="ECO:0000313" key="2">
    <source>
        <dbReference type="EMBL" id="SEG08577.1"/>
    </source>
</evidence>
<dbReference type="AlphaFoldDB" id="A0A1H5XB43"/>